<comment type="subunit">
    <text evidence="5">Part of the 50S ribosomal subunit.</text>
</comment>
<dbReference type="InterPro" id="IPR023574">
    <property type="entry name" value="Ribosomal_uL4_dom_sf"/>
</dbReference>
<dbReference type="GO" id="GO:0019843">
    <property type="term" value="F:rRNA binding"/>
    <property type="evidence" value="ECO:0007669"/>
    <property type="project" value="UniProtKB-UniRule"/>
</dbReference>
<dbReference type="Proteomes" id="UP000295518">
    <property type="component" value="Unassembled WGS sequence"/>
</dbReference>
<evidence type="ECO:0000256" key="5">
    <source>
        <dbReference type="HAMAP-Rule" id="MF_01328"/>
    </source>
</evidence>
<organism evidence="7 8">
    <name type="scientific">Mycoplasma testudineum</name>
    <dbReference type="NCBI Taxonomy" id="244584"/>
    <lineage>
        <taxon>Bacteria</taxon>
        <taxon>Bacillati</taxon>
        <taxon>Mycoplasmatota</taxon>
        <taxon>Mollicutes</taxon>
        <taxon>Mycoplasmataceae</taxon>
        <taxon>Mycoplasma</taxon>
    </lineage>
</organism>
<keyword evidence="2 5" id="KW-0689">Ribosomal protein</keyword>
<dbReference type="GO" id="GO:0005840">
    <property type="term" value="C:ribosome"/>
    <property type="evidence" value="ECO:0007669"/>
    <property type="project" value="UniProtKB-KW"/>
</dbReference>
<reference evidence="7 8" key="1">
    <citation type="submission" date="2019-03" db="EMBL/GenBank/DDBJ databases">
        <title>Genomic Encyclopedia of Archaeal and Bacterial Type Strains, Phase II (KMG-II): from individual species to whole genera.</title>
        <authorList>
            <person name="Goeker M."/>
        </authorList>
    </citation>
    <scope>NUCLEOTIDE SEQUENCE [LARGE SCALE GENOMIC DNA]</scope>
    <source>
        <strain evidence="7 8">ATCC 700618</strain>
    </source>
</reference>
<dbReference type="SUPFAM" id="SSF52166">
    <property type="entry name" value="Ribosomal protein L4"/>
    <property type="match status" value="1"/>
</dbReference>
<keyword evidence="5" id="KW-0699">rRNA-binding</keyword>
<comment type="similarity">
    <text evidence="1 5">Belongs to the universal ribosomal protein uL4 family.</text>
</comment>
<evidence type="ECO:0000313" key="8">
    <source>
        <dbReference type="Proteomes" id="UP000295518"/>
    </source>
</evidence>
<comment type="function">
    <text evidence="5">Forms part of the polypeptide exit tunnel.</text>
</comment>
<dbReference type="PANTHER" id="PTHR10746">
    <property type="entry name" value="50S RIBOSOMAL PROTEIN L4"/>
    <property type="match status" value="1"/>
</dbReference>
<dbReference type="GO" id="GO:0003735">
    <property type="term" value="F:structural constituent of ribosome"/>
    <property type="evidence" value="ECO:0007669"/>
    <property type="project" value="InterPro"/>
</dbReference>
<dbReference type="RefSeq" id="WP_094254386.1">
    <property type="nucleotide sequence ID" value="NZ_NNCE01000001.1"/>
</dbReference>
<evidence type="ECO:0000313" key="7">
    <source>
        <dbReference type="EMBL" id="TDO21101.1"/>
    </source>
</evidence>
<dbReference type="EMBL" id="SNWN01000009">
    <property type="protein sequence ID" value="TDO21101.1"/>
    <property type="molecule type" value="Genomic_DNA"/>
</dbReference>
<feature type="compositionally biased region" description="Low complexity" evidence="6">
    <location>
        <begin position="21"/>
        <end position="32"/>
    </location>
</feature>
<feature type="region of interest" description="Disordered" evidence="6">
    <location>
        <begin position="110"/>
        <end position="145"/>
    </location>
</feature>
<protein>
    <recommendedName>
        <fullName evidence="4 5">Large ribosomal subunit protein uL4</fullName>
    </recommendedName>
</protein>
<dbReference type="AlphaFoldDB" id="A0A4R6IH04"/>
<dbReference type="InterPro" id="IPR002136">
    <property type="entry name" value="Ribosomal_uL4"/>
</dbReference>
<keyword evidence="5" id="KW-0694">RNA-binding</keyword>
<evidence type="ECO:0000256" key="3">
    <source>
        <dbReference type="ARBA" id="ARBA00023274"/>
    </source>
</evidence>
<dbReference type="PANTHER" id="PTHR10746:SF6">
    <property type="entry name" value="LARGE RIBOSOMAL SUBUNIT PROTEIN UL4M"/>
    <property type="match status" value="1"/>
</dbReference>
<feature type="region of interest" description="Disordered" evidence="6">
    <location>
        <begin position="1"/>
        <end position="35"/>
    </location>
</feature>
<evidence type="ECO:0000256" key="4">
    <source>
        <dbReference type="ARBA" id="ARBA00035244"/>
    </source>
</evidence>
<dbReference type="NCBIfam" id="TIGR03953">
    <property type="entry name" value="rplD_bact"/>
    <property type="match status" value="1"/>
</dbReference>
<accession>A0A4R6IH04</accession>
<dbReference type="Pfam" id="PF00573">
    <property type="entry name" value="Ribosomal_L4"/>
    <property type="match status" value="1"/>
</dbReference>
<comment type="function">
    <text evidence="5">One of the primary rRNA binding proteins, this protein initially binds near the 5'-end of the 23S rRNA. It is important during the early stages of 50S assembly. It makes multiple contacts with different domains of the 23S rRNA in the assembled 50S subunit and ribosome.</text>
</comment>
<dbReference type="GO" id="GO:0006412">
    <property type="term" value="P:translation"/>
    <property type="evidence" value="ECO:0007669"/>
    <property type="project" value="UniProtKB-UniRule"/>
</dbReference>
<dbReference type="OrthoDB" id="9803201at2"/>
<keyword evidence="3 5" id="KW-0687">Ribonucleoprotein</keyword>
<dbReference type="Gene3D" id="3.40.1370.10">
    <property type="match status" value="1"/>
</dbReference>
<keyword evidence="8" id="KW-1185">Reference proteome</keyword>
<sequence>MAEDKKVKATTKTATEKPSLKKTPATKSVVKKAAAEKPVAKKSVAKVDVKMASASETKVNVKAVKNVKSNKKEMPVLKASPSSKLQSTIFEVEKKYDQAIFDVIISERASRRQATHKTKSRAEVSGTGKKPFRQKGTGNARAGTLRAPHMVGGGVALGPKTNRNYTTKVNKAVRRHALNSALAYLKDANAVIVDDLKMEKISTKALVTKLASFNADKLRRVLIISDDLNLFMSARNLPFVKVTKVTWILIEDLVQSDALIINENAIKYLEGLVG</sequence>
<evidence type="ECO:0000256" key="2">
    <source>
        <dbReference type="ARBA" id="ARBA00022980"/>
    </source>
</evidence>
<evidence type="ECO:0000256" key="6">
    <source>
        <dbReference type="SAM" id="MobiDB-lite"/>
    </source>
</evidence>
<comment type="caution">
    <text evidence="7">The sequence shown here is derived from an EMBL/GenBank/DDBJ whole genome shotgun (WGS) entry which is preliminary data.</text>
</comment>
<dbReference type="InterPro" id="IPR013005">
    <property type="entry name" value="Ribosomal_uL4-like"/>
</dbReference>
<dbReference type="HAMAP" id="MF_01328_B">
    <property type="entry name" value="Ribosomal_uL4_B"/>
    <property type="match status" value="1"/>
</dbReference>
<evidence type="ECO:0000256" key="1">
    <source>
        <dbReference type="ARBA" id="ARBA00010528"/>
    </source>
</evidence>
<dbReference type="GO" id="GO:1990904">
    <property type="term" value="C:ribonucleoprotein complex"/>
    <property type="evidence" value="ECO:0007669"/>
    <property type="project" value="UniProtKB-KW"/>
</dbReference>
<proteinExistence type="inferred from homology"/>
<name>A0A4R6IH04_9MOLU</name>
<gene>
    <name evidence="5" type="primary">rplD</name>
    <name evidence="7" type="ORF">EI74_0121</name>
</gene>